<comment type="caution">
    <text evidence="1">The sequence shown here is derived from an EMBL/GenBank/DDBJ whole genome shotgun (WGS) entry which is preliminary data.</text>
</comment>
<keyword evidence="2" id="KW-1185">Reference proteome</keyword>
<evidence type="ECO:0000313" key="2">
    <source>
        <dbReference type="Proteomes" id="UP001237642"/>
    </source>
</evidence>
<dbReference type="EMBL" id="JAUIZM010000001">
    <property type="protein sequence ID" value="KAK1405694.1"/>
    <property type="molecule type" value="Genomic_DNA"/>
</dbReference>
<dbReference type="AlphaFoldDB" id="A0AAD8NDC0"/>
<dbReference type="InterPro" id="IPR042885">
    <property type="entry name" value="HIPP47/16"/>
</dbReference>
<accession>A0AAD8NDC0</accession>
<reference evidence="1" key="2">
    <citation type="submission" date="2023-05" db="EMBL/GenBank/DDBJ databases">
        <authorList>
            <person name="Schelkunov M.I."/>
        </authorList>
    </citation>
    <scope>NUCLEOTIDE SEQUENCE</scope>
    <source>
        <strain evidence="1">Hsosn_3</strain>
        <tissue evidence="1">Leaf</tissue>
    </source>
</reference>
<dbReference type="Gene3D" id="3.30.70.100">
    <property type="match status" value="1"/>
</dbReference>
<evidence type="ECO:0000313" key="1">
    <source>
        <dbReference type="EMBL" id="KAK1405694.1"/>
    </source>
</evidence>
<organism evidence="1 2">
    <name type="scientific">Heracleum sosnowskyi</name>
    <dbReference type="NCBI Taxonomy" id="360622"/>
    <lineage>
        <taxon>Eukaryota</taxon>
        <taxon>Viridiplantae</taxon>
        <taxon>Streptophyta</taxon>
        <taxon>Embryophyta</taxon>
        <taxon>Tracheophyta</taxon>
        <taxon>Spermatophyta</taxon>
        <taxon>Magnoliopsida</taxon>
        <taxon>eudicotyledons</taxon>
        <taxon>Gunneridae</taxon>
        <taxon>Pentapetalae</taxon>
        <taxon>asterids</taxon>
        <taxon>campanulids</taxon>
        <taxon>Apiales</taxon>
        <taxon>Apiaceae</taxon>
        <taxon>Apioideae</taxon>
        <taxon>apioid superclade</taxon>
        <taxon>Tordylieae</taxon>
        <taxon>Tordyliinae</taxon>
        <taxon>Heracleum</taxon>
    </lineage>
</organism>
<name>A0AAD8NDC0_9APIA</name>
<dbReference type="PANTHER" id="PTHR46932">
    <property type="entry name" value="HEAVY METAL-ASSOCIATED ISOPRENYLATED PLANT PROTEIN 47"/>
    <property type="match status" value="1"/>
</dbReference>
<proteinExistence type="predicted"/>
<protein>
    <submittedName>
        <fullName evidence="1">Heavy metal transport/detoxification superfamily protein</fullName>
    </submittedName>
</protein>
<gene>
    <name evidence="1" type="ORF">POM88_005299</name>
</gene>
<dbReference type="PANTHER" id="PTHR46932:SF12">
    <property type="entry name" value="HEAVY METAL-ASSOCIATED ISOPRENYLATED PLANT PROTEIN 47"/>
    <property type="match status" value="1"/>
</dbReference>
<dbReference type="Proteomes" id="UP001237642">
    <property type="component" value="Unassembled WGS sequence"/>
</dbReference>
<sequence length="124" mass="13564">MTVQKVVIRVTMVDQKKSRVKAMKIAATAFGVQSVALSGDSKDQIEVTGEGIDTVELAKLLRKKIGSADLLSVGPAKADDKKDEKKNEASVVPLVWGSQPYYYNNSYPVVYAHDHYDSPSCTLM</sequence>
<reference evidence="1" key="1">
    <citation type="submission" date="2023-02" db="EMBL/GenBank/DDBJ databases">
        <title>Genome of toxic invasive species Heracleum sosnowskyi carries increased number of genes despite the absence of recent whole-genome duplications.</title>
        <authorList>
            <person name="Schelkunov M."/>
            <person name="Shtratnikova V."/>
            <person name="Makarenko M."/>
            <person name="Klepikova A."/>
            <person name="Omelchenko D."/>
            <person name="Novikova G."/>
            <person name="Obukhova E."/>
            <person name="Bogdanov V."/>
            <person name="Penin A."/>
            <person name="Logacheva M."/>
        </authorList>
    </citation>
    <scope>NUCLEOTIDE SEQUENCE</scope>
    <source>
        <strain evidence="1">Hsosn_3</strain>
        <tissue evidence="1">Leaf</tissue>
    </source>
</reference>